<reference evidence="2" key="1">
    <citation type="journal article" date="2019" name="Int. J. Syst. Evol. Microbiol.">
        <title>The Global Catalogue of Microorganisms (GCM) 10K type strain sequencing project: providing services to taxonomists for standard genome sequencing and annotation.</title>
        <authorList>
            <consortium name="The Broad Institute Genomics Platform"/>
            <consortium name="The Broad Institute Genome Sequencing Center for Infectious Disease"/>
            <person name="Wu L."/>
            <person name="Ma J."/>
        </authorList>
    </citation>
    <scope>NUCLEOTIDE SEQUENCE [LARGE SCALE GENOMIC DNA]</scope>
    <source>
        <strain evidence="2">CGMCC 1.15790</strain>
    </source>
</reference>
<evidence type="ECO:0000313" key="2">
    <source>
        <dbReference type="Proteomes" id="UP001596143"/>
    </source>
</evidence>
<dbReference type="RefSeq" id="WP_270896349.1">
    <property type="nucleotide sequence ID" value="NZ_JBHSPF010000015.1"/>
</dbReference>
<name>A0ABW0U2W1_9BACI</name>
<organism evidence="1 2">
    <name type="scientific">Aliibacillus thermotolerans</name>
    <dbReference type="NCBI Taxonomy" id="1834418"/>
    <lineage>
        <taxon>Bacteria</taxon>
        <taxon>Bacillati</taxon>
        <taxon>Bacillota</taxon>
        <taxon>Bacilli</taxon>
        <taxon>Bacillales</taxon>
        <taxon>Bacillaceae</taxon>
        <taxon>Aliibacillus</taxon>
    </lineage>
</organism>
<accession>A0ABW0U2W1</accession>
<proteinExistence type="predicted"/>
<dbReference type="Proteomes" id="UP001596143">
    <property type="component" value="Unassembled WGS sequence"/>
</dbReference>
<dbReference type="EMBL" id="JBHSPF010000015">
    <property type="protein sequence ID" value="MFC5627807.1"/>
    <property type="molecule type" value="Genomic_DNA"/>
</dbReference>
<protein>
    <submittedName>
        <fullName evidence="1">YtxH domain-containing protein</fullName>
    </submittedName>
</protein>
<comment type="caution">
    <text evidence="1">The sequence shown here is derived from an EMBL/GenBank/DDBJ whole genome shotgun (WGS) entry which is preliminary data.</text>
</comment>
<keyword evidence="2" id="KW-1185">Reference proteome</keyword>
<sequence length="96" mass="11377">MNRSTCLFTGIITGFFVSFMAVLLTAPTGGKEVRENLSNRMETIKTYPQAAKDRMKKREEKAYRIGKEKYERMMRDMEDIKEQARRFVIKEEMNQQ</sequence>
<evidence type="ECO:0000313" key="1">
    <source>
        <dbReference type="EMBL" id="MFC5627807.1"/>
    </source>
</evidence>
<gene>
    <name evidence="1" type="ORF">ACFPTR_02725</name>
</gene>